<feature type="active site" evidence="6">
    <location>
        <position position="81"/>
    </location>
</feature>
<keyword evidence="4 6" id="KW-0949">S-adenosyl-L-methionine</keyword>
<dbReference type="InterPro" id="IPR031303">
    <property type="entry name" value="C5_meth_CS"/>
</dbReference>
<proteinExistence type="inferred from homology"/>
<dbReference type="EC" id="2.1.1.37" evidence="1"/>
<gene>
    <name evidence="7" type="ORF">SAMN05660649_04931</name>
</gene>
<dbReference type="PRINTS" id="PR00105">
    <property type="entry name" value="C5METTRFRASE"/>
</dbReference>
<protein>
    <recommendedName>
        <fullName evidence="1">DNA (cytosine-5-)-methyltransferase</fullName>
        <ecNumber evidence="1">2.1.1.37</ecNumber>
    </recommendedName>
</protein>
<reference evidence="8" key="1">
    <citation type="submission" date="2016-10" db="EMBL/GenBank/DDBJ databases">
        <authorList>
            <person name="Varghese N."/>
            <person name="Submissions S."/>
        </authorList>
    </citation>
    <scope>NUCLEOTIDE SEQUENCE [LARGE SCALE GENOMIC DNA]</scope>
    <source>
        <strain evidence="8">DSM 17038</strain>
    </source>
</reference>
<dbReference type="Proteomes" id="UP000199337">
    <property type="component" value="Unassembled WGS sequence"/>
</dbReference>
<dbReference type="AlphaFoldDB" id="A0A1I2ZGK6"/>
<dbReference type="PROSITE" id="PS51679">
    <property type="entry name" value="SAM_MT_C5"/>
    <property type="match status" value="1"/>
</dbReference>
<dbReference type="STRING" id="341036.SAMN05660649_04931"/>
<evidence type="ECO:0000256" key="4">
    <source>
        <dbReference type="ARBA" id="ARBA00022691"/>
    </source>
</evidence>
<dbReference type="InterPro" id="IPR029063">
    <property type="entry name" value="SAM-dependent_MTases_sf"/>
</dbReference>
<evidence type="ECO:0000313" key="7">
    <source>
        <dbReference type="EMBL" id="SFH36943.1"/>
    </source>
</evidence>
<keyword evidence="2 6" id="KW-0489">Methyltransferase</keyword>
<keyword evidence="8" id="KW-1185">Reference proteome</keyword>
<evidence type="ECO:0000256" key="3">
    <source>
        <dbReference type="ARBA" id="ARBA00022679"/>
    </source>
</evidence>
<keyword evidence="3 6" id="KW-0808">Transferase</keyword>
<dbReference type="Gene3D" id="3.40.50.150">
    <property type="entry name" value="Vaccinia Virus protein VP39"/>
    <property type="match status" value="1"/>
</dbReference>
<sequence>MIRSIELFSGTGGLALGLHQAGFEPAALFEWDKDSCDNIKSNIMAGYPGIQDWNVVQTDVRLVSYSDYGLDIQFITGGPPCQPFSLGGKHKAHTDNRDMFPEAVRAVRELRPQGFIFENVKGLLRKSFSSYFNYILLQLSHPEVVASEDRDWTDHLRLLEEYHTSGTHAGLEYNVVFRLLNAADYGVPQTRHRVVIVGFRSDLNANWSFPEPTHSKEALLYSKYIDGSYWEKHRIAKARRSTASQRERDNILRFFDQRERGMRWLTVRDAINDLPDPRSKKAERYANHEFRDGARAYAGHSGSVLDEPSKTIKAGAHGVPGGENMLALDDGSLRYYTVRESARIQTFPDDYLFHGSWTESMRQIGNAVPVRLANVVGESVARQLERMDDCDAKRRHSNDKTL</sequence>
<name>A0A1I2ZGK6_9FIRM</name>
<dbReference type="PANTHER" id="PTHR10629:SF52">
    <property type="entry name" value="DNA (CYTOSINE-5)-METHYLTRANSFERASE 1"/>
    <property type="match status" value="1"/>
</dbReference>
<dbReference type="GO" id="GO:0044027">
    <property type="term" value="P:negative regulation of gene expression via chromosomal CpG island methylation"/>
    <property type="evidence" value="ECO:0007669"/>
    <property type="project" value="TreeGrafter"/>
</dbReference>
<evidence type="ECO:0000256" key="2">
    <source>
        <dbReference type="ARBA" id="ARBA00022603"/>
    </source>
</evidence>
<dbReference type="InterPro" id="IPR050390">
    <property type="entry name" value="C5-Methyltransferase"/>
</dbReference>
<dbReference type="SUPFAM" id="SSF53335">
    <property type="entry name" value="S-adenosyl-L-methionine-dependent methyltransferases"/>
    <property type="match status" value="1"/>
</dbReference>
<dbReference type="EMBL" id="FOOX01000028">
    <property type="protein sequence ID" value="SFH36943.1"/>
    <property type="molecule type" value="Genomic_DNA"/>
</dbReference>
<accession>A0A1I2ZGK6</accession>
<dbReference type="Pfam" id="PF00145">
    <property type="entry name" value="DNA_methylase"/>
    <property type="match status" value="2"/>
</dbReference>
<evidence type="ECO:0000313" key="8">
    <source>
        <dbReference type="Proteomes" id="UP000199337"/>
    </source>
</evidence>
<dbReference type="GO" id="GO:0003677">
    <property type="term" value="F:DNA binding"/>
    <property type="evidence" value="ECO:0007669"/>
    <property type="project" value="TreeGrafter"/>
</dbReference>
<evidence type="ECO:0000256" key="1">
    <source>
        <dbReference type="ARBA" id="ARBA00011975"/>
    </source>
</evidence>
<dbReference type="InterPro" id="IPR001525">
    <property type="entry name" value="C5_MeTfrase"/>
</dbReference>
<dbReference type="GO" id="GO:0003886">
    <property type="term" value="F:DNA (cytosine-5-)-methyltransferase activity"/>
    <property type="evidence" value="ECO:0007669"/>
    <property type="project" value="UniProtKB-EC"/>
</dbReference>
<dbReference type="Gene3D" id="3.90.120.10">
    <property type="entry name" value="DNA Methylase, subunit A, domain 2"/>
    <property type="match status" value="1"/>
</dbReference>
<dbReference type="PROSITE" id="PS00095">
    <property type="entry name" value="C5_MTASE_2"/>
    <property type="match status" value="1"/>
</dbReference>
<organism evidence="7 8">
    <name type="scientific">Desulfotruncus arcticus DSM 17038</name>
    <dbReference type="NCBI Taxonomy" id="1121424"/>
    <lineage>
        <taxon>Bacteria</taxon>
        <taxon>Bacillati</taxon>
        <taxon>Bacillota</taxon>
        <taxon>Clostridia</taxon>
        <taxon>Eubacteriales</taxon>
        <taxon>Desulfallaceae</taxon>
        <taxon>Desulfotruncus</taxon>
    </lineage>
</organism>
<keyword evidence="5" id="KW-0680">Restriction system</keyword>
<evidence type="ECO:0000256" key="5">
    <source>
        <dbReference type="ARBA" id="ARBA00022747"/>
    </source>
</evidence>
<dbReference type="GO" id="GO:0032259">
    <property type="term" value="P:methylation"/>
    <property type="evidence" value="ECO:0007669"/>
    <property type="project" value="UniProtKB-KW"/>
</dbReference>
<evidence type="ECO:0000256" key="6">
    <source>
        <dbReference type="PROSITE-ProRule" id="PRU01016"/>
    </source>
</evidence>
<comment type="similarity">
    <text evidence="6">Belongs to the class I-like SAM-binding methyltransferase superfamily. C5-methyltransferase family.</text>
</comment>
<dbReference type="PANTHER" id="PTHR10629">
    <property type="entry name" value="CYTOSINE-SPECIFIC METHYLTRANSFERASE"/>
    <property type="match status" value="1"/>
</dbReference>
<dbReference type="GO" id="GO:0009307">
    <property type="term" value="P:DNA restriction-modification system"/>
    <property type="evidence" value="ECO:0007669"/>
    <property type="project" value="UniProtKB-KW"/>
</dbReference>